<dbReference type="Pfam" id="PF09851">
    <property type="entry name" value="SHOCT"/>
    <property type="match status" value="1"/>
</dbReference>
<gene>
    <name evidence="4" type="ORF">NC662_19520</name>
</gene>
<evidence type="ECO:0000313" key="4">
    <source>
        <dbReference type="EMBL" id="MDS0255893.1"/>
    </source>
</evidence>
<evidence type="ECO:0000313" key="5">
    <source>
        <dbReference type="Proteomes" id="UP001248536"/>
    </source>
</evidence>
<evidence type="ECO:0000256" key="1">
    <source>
        <dbReference type="SAM" id="MobiDB-lite"/>
    </source>
</evidence>
<accession>A0ABU2F6M9</accession>
<organism evidence="4 5">
    <name type="scientific">Haloarcula argentinensis</name>
    <dbReference type="NCBI Taxonomy" id="43776"/>
    <lineage>
        <taxon>Archaea</taxon>
        <taxon>Methanobacteriati</taxon>
        <taxon>Methanobacteriota</taxon>
        <taxon>Stenosarchaea group</taxon>
        <taxon>Halobacteria</taxon>
        <taxon>Halobacteriales</taxon>
        <taxon>Haloarculaceae</taxon>
        <taxon>Haloarcula</taxon>
    </lineage>
</organism>
<reference evidence="4 5" key="1">
    <citation type="submission" date="2022-06" db="EMBL/GenBank/DDBJ databases">
        <title>Haloarcula sp. a new haloarchaeum isolate from saline soil.</title>
        <authorList>
            <person name="Strakova D."/>
            <person name="Galisteo C."/>
            <person name="Sanchez-Porro C."/>
            <person name="Ventosa A."/>
        </authorList>
    </citation>
    <scope>NUCLEOTIDE SEQUENCE [LARGE SCALE GENOMIC DNA]</scope>
    <source>
        <strain evidence="4 5">JCM 15760</strain>
    </source>
</reference>
<keyword evidence="2" id="KW-0812">Transmembrane</keyword>
<sequence>MRNRIVQLIPENLRPQATLAVSSFVLGVIFLGSWLTAARRHLLHPSYVSADVLVLFFLGAGCILSSLCLVYAMIEQSLTTDRGGEDEDADSAIEILRKQYATGAVTDEEFERRLNTLLQSEDTAQREQAESPAFDDLVNNPANADAPSTAELNMDRSR</sequence>
<feature type="region of interest" description="Disordered" evidence="1">
    <location>
        <begin position="116"/>
        <end position="158"/>
    </location>
</feature>
<protein>
    <submittedName>
        <fullName evidence="4">SHOCT domain-containing protein</fullName>
    </submittedName>
</protein>
<dbReference type="EMBL" id="JAMQCP010000005">
    <property type="protein sequence ID" value="MDS0255893.1"/>
    <property type="molecule type" value="Genomic_DNA"/>
</dbReference>
<name>A0ABU2F6M9_HALAR</name>
<proteinExistence type="predicted"/>
<evidence type="ECO:0000256" key="2">
    <source>
        <dbReference type="SAM" id="Phobius"/>
    </source>
</evidence>
<feature type="transmembrane region" description="Helical" evidence="2">
    <location>
        <begin position="20"/>
        <end position="38"/>
    </location>
</feature>
<dbReference type="InterPro" id="IPR018649">
    <property type="entry name" value="SHOCT"/>
</dbReference>
<feature type="domain" description="SHOCT" evidence="3">
    <location>
        <begin position="92"/>
        <end position="118"/>
    </location>
</feature>
<dbReference type="Proteomes" id="UP001248536">
    <property type="component" value="Unassembled WGS sequence"/>
</dbReference>
<evidence type="ECO:0000259" key="3">
    <source>
        <dbReference type="Pfam" id="PF09851"/>
    </source>
</evidence>
<keyword evidence="2" id="KW-1133">Transmembrane helix</keyword>
<keyword evidence="5" id="KW-1185">Reference proteome</keyword>
<dbReference type="RefSeq" id="WP_152422982.1">
    <property type="nucleotide sequence ID" value="NZ_BAABDY010000005.1"/>
</dbReference>
<feature type="transmembrane region" description="Helical" evidence="2">
    <location>
        <begin position="50"/>
        <end position="74"/>
    </location>
</feature>
<comment type="caution">
    <text evidence="4">The sequence shown here is derived from an EMBL/GenBank/DDBJ whole genome shotgun (WGS) entry which is preliminary data.</text>
</comment>
<keyword evidence="2" id="KW-0472">Membrane</keyword>